<gene>
    <name evidence="1" type="ORF">GCM10008025_18170</name>
</gene>
<dbReference type="AlphaFoldDB" id="A0A916RZN9"/>
<dbReference type="EMBL" id="BMEY01000008">
    <property type="protein sequence ID" value="GGA74812.1"/>
    <property type="molecule type" value="Genomic_DNA"/>
</dbReference>
<reference evidence="1" key="2">
    <citation type="submission" date="2020-09" db="EMBL/GenBank/DDBJ databases">
        <authorList>
            <person name="Sun Q."/>
            <person name="Zhou Y."/>
        </authorList>
    </citation>
    <scope>NUCLEOTIDE SEQUENCE</scope>
    <source>
        <strain evidence="1">CGMCC 1.12408</strain>
    </source>
</reference>
<organism evidence="1 2">
    <name type="scientific">Ornithinibacillus halotolerans</name>
    <dbReference type="NCBI Taxonomy" id="1274357"/>
    <lineage>
        <taxon>Bacteria</taxon>
        <taxon>Bacillati</taxon>
        <taxon>Bacillota</taxon>
        <taxon>Bacilli</taxon>
        <taxon>Bacillales</taxon>
        <taxon>Bacillaceae</taxon>
        <taxon>Ornithinibacillus</taxon>
    </lineage>
</organism>
<dbReference type="RefSeq" id="WP_188384371.1">
    <property type="nucleotide sequence ID" value="NZ_BMEY01000008.1"/>
</dbReference>
<comment type="caution">
    <text evidence="1">The sequence shown here is derived from an EMBL/GenBank/DDBJ whole genome shotgun (WGS) entry which is preliminary data.</text>
</comment>
<protein>
    <submittedName>
        <fullName evidence="1">Uncharacterized protein</fullName>
    </submittedName>
</protein>
<name>A0A916RZN9_9BACI</name>
<evidence type="ECO:0000313" key="2">
    <source>
        <dbReference type="Proteomes" id="UP000613512"/>
    </source>
</evidence>
<reference evidence="1" key="1">
    <citation type="journal article" date="2014" name="Int. J. Syst. Evol. Microbiol.">
        <title>Complete genome sequence of Corynebacterium casei LMG S-19264T (=DSM 44701T), isolated from a smear-ripened cheese.</title>
        <authorList>
            <consortium name="US DOE Joint Genome Institute (JGI-PGF)"/>
            <person name="Walter F."/>
            <person name="Albersmeier A."/>
            <person name="Kalinowski J."/>
            <person name="Ruckert C."/>
        </authorList>
    </citation>
    <scope>NUCLEOTIDE SEQUENCE</scope>
    <source>
        <strain evidence="1">CGMCC 1.12408</strain>
    </source>
</reference>
<evidence type="ECO:0000313" key="1">
    <source>
        <dbReference type="EMBL" id="GGA74812.1"/>
    </source>
</evidence>
<dbReference type="Proteomes" id="UP000613512">
    <property type="component" value="Unassembled WGS sequence"/>
</dbReference>
<proteinExistence type="predicted"/>
<accession>A0A916RZN9</accession>
<sequence length="120" mass="13510">MNCCCNSRETNDLKIEGDVGADPIWCNRCGCNLDIEDVPISDELAEELSSWAVRYGEWIDWELDKSLPNGTQLEDKFNRIGLVLTEKVKQEIGGNYNIKFIPSTSARFYAKSQNGVEGTE</sequence>
<keyword evidence="2" id="KW-1185">Reference proteome</keyword>